<accession>A0AAD4PYK5</accession>
<dbReference type="InterPro" id="IPR033121">
    <property type="entry name" value="PEPTIDASE_A1"/>
</dbReference>
<comment type="similarity">
    <text evidence="1">Belongs to the peptidase A1 family.</text>
</comment>
<proteinExistence type="inferred from homology"/>
<feature type="chain" id="PRO_5042256808" evidence="4">
    <location>
        <begin position="18"/>
        <end position="399"/>
    </location>
</feature>
<keyword evidence="4" id="KW-0732">Signal</keyword>
<evidence type="ECO:0000313" key="6">
    <source>
        <dbReference type="EMBL" id="KAH8701615.1"/>
    </source>
</evidence>
<dbReference type="Proteomes" id="UP001201262">
    <property type="component" value="Unassembled WGS sequence"/>
</dbReference>
<reference evidence="6" key="1">
    <citation type="submission" date="2021-12" db="EMBL/GenBank/DDBJ databases">
        <title>Convergent genome expansion in fungi linked to evolution of root-endophyte symbiosis.</title>
        <authorList>
            <consortium name="DOE Joint Genome Institute"/>
            <person name="Ke Y.-H."/>
            <person name="Bonito G."/>
            <person name="Liao H.-L."/>
            <person name="Looney B."/>
            <person name="Rojas-Flechas A."/>
            <person name="Nash J."/>
            <person name="Hameed K."/>
            <person name="Schadt C."/>
            <person name="Martin F."/>
            <person name="Crous P.W."/>
            <person name="Miettinen O."/>
            <person name="Magnuson J.K."/>
            <person name="Labbe J."/>
            <person name="Jacobson D."/>
            <person name="Doktycz M.J."/>
            <person name="Veneault-Fourrey C."/>
            <person name="Kuo A."/>
            <person name="Mondo S."/>
            <person name="Calhoun S."/>
            <person name="Riley R."/>
            <person name="Ohm R."/>
            <person name="LaButti K."/>
            <person name="Andreopoulos B."/>
            <person name="Pangilinan J."/>
            <person name="Nolan M."/>
            <person name="Tritt A."/>
            <person name="Clum A."/>
            <person name="Lipzen A."/>
            <person name="Daum C."/>
            <person name="Barry K."/>
            <person name="Grigoriev I.V."/>
            <person name="Vilgalys R."/>
        </authorList>
    </citation>
    <scope>NUCLEOTIDE SEQUENCE</scope>
    <source>
        <strain evidence="6">PMI_201</strain>
    </source>
</reference>
<dbReference type="PROSITE" id="PS51767">
    <property type="entry name" value="PEPTIDASE_A1"/>
    <property type="match status" value="1"/>
</dbReference>
<dbReference type="GeneID" id="70250185"/>
<evidence type="ECO:0000256" key="4">
    <source>
        <dbReference type="SAM" id="SignalP"/>
    </source>
</evidence>
<dbReference type="PANTHER" id="PTHR47966">
    <property type="entry name" value="BETA-SITE APP-CLEAVING ENZYME, ISOFORM A-RELATED"/>
    <property type="match status" value="1"/>
</dbReference>
<evidence type="ECO:0000259" key="5">
    <source>
        <dbReference type="PROSITE" id="PS51767"/>
    </source>
</evidence>
<sequence length="399" mass="43769">MQSILILVLFFLATAEAVSPKAQVTHRVRRDSSDTSSQDGSNEGLIFAVNTDDPTTETKTDYFYTIPVVVGDTTLHLSINTFASDIMVYEQQPNITLANITLYQPSGGRMKDDKLTWLWTDGLFWACGTTVVRDVLGLGNLSISNQTLAVGNNDKSMPNSFPLGATVKQPWDGMLSLALQGGSSIFSSTDARPQKSWFENIAPLLQAPVVSISLKHQAKGTIDFGGIDETMYTNDIYWTRANTSSMGWMVHIKAYKIQGYDPTVVDWDVAIHTGSTWTWLEHDFVIEYLNVAGLEGAKSDMDDIYYQCNAHLPDLTLTMASIDGKDFDVEIPGATLKAGDYGNGNCSLGLKPWTYNITATPVRIMPFLGISVLRSQYVALNLTGPVVGFAQQVNPTANY</sequence>
<dbReference type="EMBL" id="JAJTJA010000003">
    <property type="protein sequence ID" value="KAH8701615.1"/>
    <property type="molecule type" value="Genomic_DNA"/>
</dbReference>
<evidence type="ECO:0000256" key="1">
    <source>
        <dbReference type="ARBA" id="ARBA00007447"/>
    </source>
</evidence>
<comment type="caution">
    <text evidence="6">The sequence shown here is derived from an EMBL/GenBank/DDBJ whole genome shotgun (WGS) entry which is preliminary data.</text>
</comment>
<evidence type="ECO:0000313" key="7">
    <source>
        <dbReference type="Proteomes" id="UP001201262"/>
    </source>
</evidence>
<name>A0AAD4PYK5_9EURO</name>
<dbReference type="InterPro" id="IPR021109">
    <property type="entry name" value="Peptidase_aspartic_dom_sf"/>
</dbReference>
<organism evidence="6 7">
    <name type="scientific">Talaromyces proteolyticus</name>
    <dbReference type="NCBI Taxonomy" id="1131652"/>
    <lineage>
        <taxon>Eukaryota</taxon>
        <taxon>Fungi</taxon>
        <taxon>Dikarya</taxon>
        <taxon>Ascomycota</taxon>
        <taxon>Pezizomycotina</taxon>
        <taxon>Eurotiomycetes</taxon>
        <taxon>Eurotiomycetidae</taxon>
        <taxon>Eurotiales</taxon>
        <taxon>Trichocomaceae</taxon>
        <taxon>Talaromyces</taxon>
        <taxon>Talaromyces sect. Bacilispori</taxon>
    </lineage>
</organism>
<evidence type="ECO:0000256" key="3">
    <source>
        <dbReference type="SAM" id="MobiDB-lite"/>
    </source>
</evidence>
<dbReference type="InterPro" id="IPR001461">
    <property type="entry name" value="Aspartic_peptidase_A1"/>
</dbReference>
<gene>
    <name evidence="6" type="ORF">BGW36DRAFT_423921</name>
</gene>
<feature type="signal peptide" evidence="4">
    <location>
        <begin position="1"/>
        <end position="17"/>
    </location>
</feature>
<keyword evidence="7" id="KW-1185">Reference proteome</keyword>
<dbReference type="GO" id="GO:0004190">
    <property type="term" value="F:aspartic-type endopeptidase activity"/>
    <property type="evidence" value="ECO:0007669"/>
    <property type="project" value="InterPro"/>
</dbReference>
<dbReference type="Gene3D" id="2.40.70.10">
    <property type="entry name" value="Acid Proteases"/>
    <property type="match status" value="2"/>
</dbReference>
<dbReference type="PANTHER" id="PTHR47966:SF51">
    <property type="entry name" value="BETA-SITE APP-CLEAVING ENZYME, ISOFORM A-RELATED"/>
    <property type="match status" value="1"/>
</dbReference>
<feature type="domain" description="Peptidase A1" evidence="5">
    <location>
        <begin position="64"/>
        <end position="390"/>
    </location>
</feature>
<evidence type="ECO:0000256" key="2">
    <source>
        <dbReference type="ARBA" id="ARBA00022801"/>
    </source>
</evidence>
<dbReference type="RefSeq" id="XP_046074991.1">
    <property type="nucleotide sequence ID" value="XM_046219898.1"/>
</dbReference>
<dbReference type="Pfam" id="PF00026">
    <property type="entry name" value="Asp"/>
    <property type="match status" value="1"/>
</dbReference>
<dbReference type="GO" id="GO:0006508">
    <property type="term" value="P:proteolysis"/>
    <property type="evidence" value="ECO:0007669"/>
    <property type="project" value="InterPro"/>
</dbReference>
<feature type="region of interest" description="Disordered" evidence="3">
    <location>
        <begin position="23"/>
        <end position="52"/>
    </location>
</feature>
<keyword evidence="2" id="KW-0378">Hydrolase</keyword>
<dbReference type="AlphaFoldDB" id="A0AAD4PYK5"/>
<dbReference type="SUPFAM" id="SSF50630">
    <property type="entry name" value="Acid proteases"/>
    <property type="match status" value="1"/>
</dbReference>
<protein>
    <submittedName>
        <fullName evidence="6">Aspartic peptidase domain-containing protein</fullName>
    </submittedName>
</protein>